<keyword evidence="5" id="KW-0813">Transport</keyword>
<feature type="transmembrane region" description="Helical" evidence="5">
    <location>
        <begin position="349"/>
        <end position="372"/>
    </location>
</feature>
<dbReference type="InterPro" id="IPR036734">
    <property type="entry name" value="Neur_chan_lig-bd_sf"/>
</dbReference>
<comment type="subcellular location">
    <subcellularLocation>
        <location evidence="1">Membrane</location>
        <topology evidence="1">Multi-pass membrane protein</topology>
    </subcellularLocation>
</comment>
<dbReference type="WBParaSite" id="maker-PairedContig_268-snap-gene-1.21-mRNA-1">
    <property type="protein sequence ID" value="maker-PairedContig_268-snap-gene-1.21-mRNA-1"/>
    <property type="gene ID" value="maker-PairedContig_268-snap-gene-1.21"/>
</dbReference>
<evidence type="ECO:0000313" key="7">
    <source>
        <dbReference type="WBParaSite" id="maker-PairedContig_268-snap-gene-1.21-mRNA-1"/>
    </source>
</evidence>
<evidence type="ECO:0000256" key="2">
    <source>
        <dbReference type="ARBA" id="ARBA00022692"/>
    </source>
</evidence>
<dbReference type="CDD" id="cd18989">
    <property type="entry name" value="LGIC_ECD_cation"/>
    <property type="match status" value="1"/>
</dbReference>
<evidence type="ECO:0000256" key="5">
    <source>
        <dbReference type="RuleBase" id="RU000687"/>
    </source>
</evidence>
<proteinExistence type="inferred from homology"/>
<dbReference type="InterPro" id="IPR006201">
    <property type="entry name" value="Neur_channel"/>
</dbReference>
<dbReference type="Pfam" id="PF02931">
    <property type="entry name" value="Neur_chan_LBD"/>
    <property type="match status" value="1"/>
</dbReference>
<protein>
    <submittedName>
        <fullName evidence="7">Neur_chan_LBD domain-containing protein</fullName>
    </submittedName>
</protein>
<evidence type="ECO:0000256" key="4">
    <source>
        <dbReference type="ARBA" id="ARBA00023136"/>
    </source>
</evidence>
<feature type="transmembrane region" description="Helical" evidence="5">
    <location>
        <begin position="384"/>
        <end position="402"/>
    </location>
</feature>
<keyword evidence="4 5" id="KW-0472">Membrane</keyword>
<comment type="similarity">
    <text evidence="5">Belongs to the ligand-gated ion channel (TC 1.A.9) family.</text>
</comment>
<dbReference type="SUPFAM" id="SSF63712">
    <property type="entry name" value="Nicotinic receptor ligand binding domain-like"/>
    <property type="match status" value="2"/>
</dbReference>
<feature type="transmembrane region" description="Helical" evidence="5">
    <location>
        <begin position="12"/>
        <end position="30"/>
    </location>
</feature>
<dbReference type="GO" id="GO:0016020">
    <property type="term" value="C:membrane"/>
    <property type="evidence" value="ECO:0007669"/>
    <property type="project" value="UniProtKB-SubCell"/>
</dbReference>
<feature type="transmembrane region" description="Helical" evidence="5">
    <location>
        <begin position="442"/>
        <end position="461"/>
    </location>
</feature>
<keyword evidence="3 5" id="KW-1133">Transmembrane helix</keyword>
<dbReference type="Gene3D" id="1.20.58.390">
    <property type="entry name" value="Neurotransmitter-gated ion-channel transmembrane domain"/>
    <property type="match status" value="1"/>
</dbReference>
<dbReference type="InterPro" id="IPR018000">
    <property type="entry name" value="Neurotransmitter_ion_chnl_CS"/>
</dbReference>
<dbReference type="PRINTS" id="PR00252">
    <property type="entry name" value="NRIONCHANNEL"/>
</dbReference>
<dbReference type="InterPro" id="IPR038050">
    <property type="entry name" value="Neuro_actylchol_rec"/>
</dbReference>
<dbReference type="STRING" id="6293.A0A1I8EJX5"/>
<dbReference type="GO" id="GO:0004888">
    <property type="term" value="F:transmembrane signaling receptor activity"/>
    <property type="evidence" value="ECO:0007669"/>
    <property type="project" value="InterPro"/>
</dbReference>
<evidence type="ECO:0000256" key="3">
    <source>
        <dbReference type="ARBA" id="ARBA00022989"/>
    </source>
</evidence>
<dbReference type="PANTHER" id="PTHR18945">
    <property type="entry name" value="NEUROTRANSMITTER GATED ION CHANNEL"/>
    <property type="match status" value="1"/>
</dbReference>
<organism evidence="7">
    <name type="scientific">Wuchereria bancrofti</name>
    <dbReference type="NCBI Taxonomy" id="6293"/>
    <lineage>
        <taxon>Eukaryota</taxon>
        <taxon>Metazoa</taxon>
        <taxon>Ecdysozoa</taxon>
        <taxon>Nematoda</taxon>
        <taxon>Chromadorea</taxon>
        <taxon>Rhabditida</taxon>
        <taxon>Spirurina</taxon>
        <taxon>Spiruromorpha</taxon>
        <taxon>Filarioidea</taxon>
        <taxon>Onchocercidae</taxon>
        <taxon>Wuchereria</taxon>
    </lineage>
</organism>
<sequence length="533" mass="61639">MSLKLLYNRLELYAFIIPFPTGISVAFFILDISYSEIGFVGLFMLLEYVITQSFLQIIAVQLSHGVTSEARIGSKQNEVLFDTFGKPNMLANGQSIGDKDYSDERKAANAHTRLLNQIKTAARPFQRPALNFHTPTEIHVRAALYQIFDLDHRNNVVTISGYFHLWWIDPSLRWNASEFNNITRTFIPSKWFWKPELYFYHSTQDKVMDYAPDAVAEISVNGRLRVFIPITVRTLCPINVKHFPFDIQNCTFAAIRSDPYPFHLSGYRKRLTTNEFADEKNHLQCGSWSYQYEYVSLVVDQQEVFLNDFYNSQEWLLENATISNGTVEYLEQESFSTVYMVLILRRESFYYVFNFVFPTTLVSIVAVIGFHAPMNATGRHENKFRLGIMTLLSMSVMLLVLVDEMKFVLKSIPGQRESFYDVPLLASALFSLNINVSAVFHMVQMLIISVATCTSSIFVYLEKYALRNQYIEAIPWWLRFLSAKRLFCCYVPKRFRIASSEDIKRNQDVTTRFVSSASDSFTFRDIIPAEASI</sequence>
<dbReference type="SUPFAM" id="SSF90112">
    <property type="entry name" value="Neurotransmitter-gated ion-channel transmembrane pore"/>
    <property type="match status" value="1"/>
</dbReference>
<accession>A0A1I8EJX5</accession>
<dbReference type="Gene3D" id="2.70.170.10">
    <property type="entry name" value="Neurotransmitter-gated ion-channel ligand-binding domain"/>
    <property type="match status" value="1"/>
</dbReference>
<keyword evidence="2 5" id="KW-0812">Transmembrane</keyword>
<evidence type="ECO:0000259" key="6">
    <source>
        <dbReference type="Pfam" id="PF02931"/>
    </source>
</evidence>
<name>A0A1I8EJX5_WUCBA</name>
<dbReference type="AlphaFoldDB" id="A0A1I8EJX5"/>
<dbReference type="PROSITE" id="PS00236">
    <property type="entry name" value="NEUROTR_ION_CHANNEL"/>
    <property type="match status" value="1"/>
</dbReference>
<dbReference type="InterPro" id="IPR006202">
    <property type="entry name" value="Neur_chan_lig-bd"/>
</dbReference>
<reference evidence="7" key="1">
    <citation type="submission" date="2016-11" db="UniProtKB">
        <authorList>
            <consortium name="WormBaseParasite"/>
        </authorList>
    </citation>
    <scope>IDENTIFICATION</scope>
    <source>
        <strain evidence="7">pt0022</strain>
    </source>
</reference>
<feature type="domain" description="Neurotransmitter-gated ion-channel ligand-binding" evidence="6">
    <location>
        <begin position="112"/>
        <end position="252"/>
    </location>
</feature>
<keyword evidence="5" id="KW-0407">Ion channel</keyword>
<dbReference type="InterPro" id="IPR036719">
    <property type="entry name" value="Neuro-gated_channel_TM_sf"/>
</dbReference>
<keyword evidence="5" id="KW-0406">Ion transport</keyword>
<evidence type="ECO:0000256" key="1">
    <source>
        <dbReference type="ARBA" id="ARBA00004141"/>
    </source>
</evidence>
<dbReference type="GO" id="GO:0005230">
    <property type="term" value="F:extracellular ligand-gated monoatomic ion channel activity"/>
    <property type="evidence" value="ECO:0007669"/>
    <property type="project" value="InterPro"/>
</dbReference>